<evidence type="ECO:0000256" key="1">
    <source>
        <dbReference type="SAM" id="MobiDB-lite"/>
    </source>
</evidence>
<gene>
    <name evidence="3" type="ORF">CVT25_011136</name>
</gene>
<dbReference type="InterPro" id="IPR003593">
    <property type="entry name" value="AAA+_ATPase"/>
</dbReference>
<dbReference type="CDD" id="cd19481">
    <property type="entry name" value="RecA-like_protease"/>
    <property type="match status" value="1"/>
</dbReference>
<dbReference type="EMBL" id="NHYD01003434">
    <property type="protein sequence ID" value="PPQ77701.1"/>
    <property type="molecule type" value="Genomic_DNA"/>
</dbReference>
<dbReference type="Proteomes" id="UP000283269">
    <property type="component" value="Unassembled WGS sequence"/>
</dbReference>
<evidence type="ECO:0000313" key="4">
    <source>
        <dbReference type="Proteomes" id="UP000283269"/>
    </source>
</evidence>
<dbReference type="OrthoDB" id="2115716at2759"/>
<dbReference type="GO" id="GO:0003723">
    <property type="term" value="F:RNA binding"/>
    <property type="evidence" value="ECO:0007669"/>
    <property type="project" value="TreeGrafter"/>
</dbReference>
<dbReference type="InterPro" id="IPR027417">
    <property type="entry name" value="P-loop_NTPase"/>
</dbReference>
<feature type="region of interest" description="Disordered" evidence="1">
    <location>
        <begin position="619"/>
        <end position="659"/>
    </location>
</feature>
<feature type="domain" description="AAA+ ATPase" evidence="2">
    <location>
        <begin position="255"/>
        <end position="381"/>
    </location>
</feature>
<organism evidence="3 4">
    <name type="scientific">Psilocybe cyanescens</name>
    <dbReference type="NCBI Taxonomy" id="93625"/>
    <lineage>
        <taxon>Eukaryota</taxon>
        <taxon>Fungi</taxon>
        <taxon>Dikarya</taxon>
        <taxon>Basidiomycota</taxon>
        <taxon>Agaricomycotina</taxon>
        <taxon>Agaricomycetes</taxon>
        <taxon>Agaricomycetidae</taxon>
        <taxon>Agaricales</taxon>
        <taxon>Agaricineae</taxon>
        <taxon>Strophariaceae</taxon>
        <taxon>Psilocybe</taxon>
    </lineage>
</organism>
<protein>
    <recommendedName>
        <fullName evidence="2">AAA+ ATPase domain-containing protein</fullName>
    </recommendedName>
</protein>
<dbReference type="InParanoid" id="A0A409WGU3"/>
<evidence type="ECO:0000259" key="2">
    <source>
        <dbReference type="SMART" id="SM00382"/>
    </source>
</evidence>
<proteinExistence type="predicted"/>
<reference evidence="3 4" key="1">
    <citation type="journal article" date="2018" name="Evol. Lett.">
        <title>Horizontal gene cluster transfer increased hallucinogenic mushroom diversity.</title>
        <authorList>
            <person name="Reynolds H.T."/>
            <person name="Vijayakumar V."/>
            <person name="Gluck-Thaler E."/>
            <person name="Korotkin H.B."/>
            <person name="Matheny P.B."/>
            <person name="Slot J.C."/>
        </authorList>
    </citation>
    <scope>NUCLEOTIDE SEQUENCE [LARGE SCALE GENOMIC DNA]</scope>
    <source>
        <strain evidence="3 4">2631</strain>
    </source>
</reference>
<dbReference type="GO" id="GO:0016887">
    <property type="term" value="F:ATP hydrolysis activity"/>
    <property type="evidence" value="ECO:0007669"/>
    <property type="project" value="InterPro"/>
</dbReference>
<feature type="compositionally biased region" description="Polar residues" evidence="1">
    <location>
        <begin position="619"/>
        <end position="639"/>
    </location>
</feature>
<dbReference type="GO" id="GO:1990275">
    <property type="term" value="F:preribosome binding"/>
    <property type="evidence" value="ECO:0007669"/>
    <property type="project" value="TreeGrafter"/>
</dbReference>
<dbReference type="GO" id="GO:0005634">
    <property type="term" value="C:nucleus"/>
    <property type="evidence" value="ECO:0007669"/>
    <property type="project" value="TreeGrafter"/>
</dbReference>
<dbReference type="GO" id="GO:0005524">
    <property type="term" value="F:ATP binding"/>
    <property type="evidence" value="ECO:0007669"/>
    <property type="project" value="InterPro"/>
</dbReference>
<comment type="caution">
    <text evidence="3">The sequence shown here is derived from an EMBL/GenBank/DDBJ whole genome shotgun (WGS) entry which is preliminary data.</text>
</comment>
<evidence type="ECO:0000313" key="3">
    <source>
        <dbReference type="EMBL" id="PPQ77701.1"/>
    </source>
</evidence>
<accession>A0A409WGU3</accession>
<dbReference type="Gene3D" id="3.40.50.300">
    <property type="entry name" value="P-loop containing nucleotide triphosphate hydrolases"/>
    <property type="match status" value="1"/>
</dbReference>
<dbReference type="InterPro" id="IPR003959">
    <property type="entry name" value="ATPase_AAA_core"/>
</dbReference>
<dbReference type="GO" id="GO:0042254">
    <property type="term" value="P:ribosome biogenesis"/>
    <property type="evidence" value="ECO:0007669"/>
    <property type="project" value="TreeGrafter"/>
</dbReference>
<dbReference type="AlphaFoldDB" id="A0A409WGU3"/>
<feature type="region of interest" description="Disordered" evidence="1">
    <location>
        <begin position="464"/>
        <end position="498"/>
    </location>
</feature>
<dbReference type="PANTHER" id="PTHR23077">
    <property type="entry name" value="AAA-FAMILY ATPASE"/>
    <property type="match status" value="1"/>
</dbReference>
<dbReference type="Pfam" id="PF00004">
    <property type="entry name" value="AAA"/>
    <property type="match status" value="1"/>
</dbReference>
<dbReference type="PANTHER" id="PTHR23077:SF132">
    <property type="entry name" value="ATP-DEPENDENT ZN PROTEASE"/>
    <property type="match status" value="1"/>
</dbReference>
<feature type="region of interest" description="Disordered" evidence="1">
    <location>
        <begin position="1"/>
        <end position="31"/>
    </location>
</feature>
<name>A0A409WGU3_PSICY</name>
<dbReference type="InterPro" id="IPR050168">
    <property type="entry name" value="AAA_ATPase_domain"/>
</dbReference>
<dbReference type="SMART" id="SM00382">
    <property type="entry name" value="AAA"/>
    <property type="match status" value="1"/>
</dbReference>
<keyword evidence="4" id="KW-1185">Reference proteome</keyword>
<dbReference type="SUPFAM" id="SSF52540">
    <property type="entry name" value="P-loop containing nucleoside triphosphate hydrolases"/>
    <property type="match status" value="1"/>
</dbReference>
<sequence>MARSKEHTNEEDEFVNIWTTEEGQAPAADSHKDKKDFYEQWVAKCKPTICRSLIPLSLGMFGSLPLTRVSHSSISADALRALYPGHSLILTQGYSMNILGFPAANVKPIEKTQLVTNLVYVPIARSLGTVPGILVDQIEFGAFKVTWKQYEYIIYSLQFPQGFGVVRQYFVLHKGPEEISRLFLLAAGAWSDSLHDEIWVFNQGYWAKDHGLWVQIQKADWKDVILKEEFKKALQKDVYGFFASEAIYKELAIPWKRGLIMHGPPGNGKTISLKTIMKTCGEKGFAPLYVKSFRSWKGDEGAMADVFDKARQLAPCVIILEDLDSLINDGNRSFFLNQLDGLEGNDGLLVIGTTNHFDRLDPGLSTRPSRFDRKFKFDDPDEEERKLYAQYWQTKLQSNKEVDFPDQLVDKVAHLTDRFSFAYLKEVFVSSLVTFVGIEGEKPTFESLLVKQIEVLRKQLDKPNFTSRPTARGYSGIPLGRNGAPPSNPPVRRPRATSVDREVDGLISAMWNSTLRFDSNSQVTSNDQASERRASMLATDTPGGRHNINLLNSVPDPISELSASQHHRVVARRARMQGPDEDMDIDGLMNWPGTLDFNPTPEARGSSYTPFLDAKTSATGLGNPWNPFSRNFGQRQGPTSEHDNGATPRNFGTGDYGLV</sequence>
<dbReference type="STRING" id="93625.A0A409WGU3"/>